<sequence length="233" mass="26760">MIVKEQVIQANTKWSKKEFLLILSFFFIFVPFFLEYLLQRQLYSMFQNSLYAGTLTGFFMAVTFLLAIYYITLKPFQLSWRHIGLHFPKGYWLPTIYWTIILVILSIATVVVMDIIGINAENSKTDSLQMQITPFTFSIAFISAVIISPFYEEILYRGFLYKWLRGRLGVTSSLLCSALIFTLVHIPTYNALPMNFISGLVFAWTYEKSGSIIPAMVIHAFFNGLAITLTALS</sequence>
<feature type="transmembrane region" description="Helical" evidence="1">
    <location>
        <begin position="91"/>
        <end position="120"/>
    </location>
</feature>
<protein>
    <submittedName>
        <fullName evidence="3">CAAX protease</fullName>
    </submittedName>
</protein>
<dbReference type="GO" id="GO:0006508">
    <property type="term" value="P:proteolysis"/>
    <property type="evidence" value="ECO:0007669"/>
    <property type="project" value="UniProtKB-KW"/>
</dbReference>
<dbReference type="PANTHER" id="PTHR36435">
    <property type="entry name" value="SLR1288 PROTEIN"/>
    <property type="match status" value="1"/>
</dbReference>
<dbReference type="PANTHER" id="PTHR36435:SF1">
    <property type="entry name" value="CAAX AMINO TERMINAL PROTEASE FAMILY PROTEIN"/>
    <property type="match status" value="1"/>
</dbReference>
<evidence type="ECO:0000313" key="3">
    <source>
        <dbReference type="EMBL" id="KEK18322.1"/>
    </source>
</evidence>
<dbReference type="STRING" id="574376.BAMA_05945"/>
<dbReference type="EMBL" id="JOTN01000015">
    <property type="protein sequence ID" value="KEK18322.1"/>
    <property type="molecule type" value="Genomic_DNA"/>
</dbReference>
<reference evidence="3 4" key="1">
    <citation type="submission" date="2014-06" db="EMBL/GenBank/DDBJ databases">
        <title>Draft genome sequence of Bacillus manliponensis JCM 15802 (MCCC 1A00708).</title>
        <authorList>
            <person name="Lai Q."/>
            <person name="Liu Y."/>
            <person name="Shao Z."/>
        </authorList>
    </citation>
    <scope>NUCLEOTIDE SEQUENCE [LARGE SCALE GENOMIC DNA]</scope>
    <source>
        <strain evidence="3 4">JCM 15802</strain>
    </source>
</reference>
<dbReference type="GO" id="GO:0080120">
    <property type="term" value="P:CAAX-box protein maturation"/>
    <property type="evidence" value="ECO:0007669"/>
    <property type="project" value="UniProtKB-ARBA"/>
</dbReference>
<keyword evidence="1" id="KW-0812">Transmembrane</keyword>
<dbReference type="GO" id="GO:0004175">
    <property type="term" value="F:endopeptidase activity"/>
    <property type="evidence" value="ECO:0007669"/>
    <property type="project" value="UniProtKB-ARBA"/>
</dbReference>
<evidence type="ECO:0000313" key="4">
    <source>
        <dbReference type="Proteomes" id="UP000027822"/>
    </source>
</evidence>
<feature type="transmembrane region" description="Helical" evidence="1">
    <location>
        <begin position="163"/>
        <end position="184"/>
    </location>
</feature>
<dbReference type="AlphaFoldDB" id="A0A073JVS5"/>
<dbReference type="OrthoDB" id="9782250at2"/>
<keyword evidence="4" id="KW-1185">Reference proteome</keyword>
<dbReference type="InterPro" id="IPR003675">
    <property type="entry name" value="Rce1/LyrA-like_dom"/>
</dbReference>
<keyword evidence="3" id="KW-0645">Protease</keyword>
<keyword evidence="3" id="KW-0378">Hydrolase</keyword>
<dbReference type="InterPro" id="IPR052710">
    <property type="entry name" value="CAAX_protease"/>
</dbReference>
<comment type="caution">
    <text evidence="3">The sequence shown here is derived from an EMBL/GenBank/DDBJ whole genome shotgun (WGS) entry which is preliminary data.</text>
</comment>
<feature type="transmembrane region" description="Helical" evidence="1">
    <location>
        <begin position="50"/>
        <end position="71"/>
    </location>
</feature>
<name>A0A073JVS5_9BACI</name>
<gene>
    <name evidence="3" type="ORF">BAMA_05945</name>
</gene>
<dbReference type="RefSeq" id="WP_051759003.1">
    <property type="nucleotide sequence ID" value="NZ_CBCSJC010000011.1"/>
</dbReference>
<dbReference type="Pfam" id="PF02517">
    <property type="entry name" value="Rce1-like"/>
    <property type="match status" value="1"/>
</dbReference>
<dbReference type="Proteomes" id="UP000027822">
    <property type="component" value="Unassembled WGS sequence"/>
</dbReference>
<proteinExistence type="predicted"/>
<feature type="transmembrane region" description="Helical" evidence="1">
    <location>
        <begin position="212"/>
        <end position="232"/>
    </location>
</feature>
<feature type="transmembrane region" description="Helical" evidence="1">
    <location>
        <begin position="132"/>
        <end position="151"/>
    </location>
</feature>
<feature type="domain" description="CAAX prenyl protease 2/Lysostaphin resistance protein A-like" evidence="2">
    <location>
        <begin position="137"/>
        <end position="224"/>
    </location>
</feature>
<dbReference type="eggNOG" id="COG1266">
    <property type="taxonomic scope" value="Bacteria"/>
</dbReference>
<evidence type="ECO:0000259" key="2">
    <source>
        <dbReference type="Pfam" id="PF02517"/>
    </source>
</evidence>
<keyword evidence="1" id="KW-0472">Membrane</keyword>
<feature type="transmembrane region" description="Helical" evidence="1">
    <location>
        <begin position="19"/>
        <end position="38"/>
    </location>
</feature>
<organism evidence="3 4">
    <name type="scientific">Bacillus manliponensis</name>
    <dbReference type="NCBI Taxonomy" id="574376"/>
    <lineage>
        <taxon>Bacteria</taxon>
        <taxon>Bacillati</taxon>
        <taxon>Bacillota</taxon>
        <taxon>Bacilli</taxon>
        <taxon>Bacillales</taxon>
        <taxon>Bacillaceae</taxon>
        <taxon>Bacillus</taxon>
        <taxon>Bacillus cereus group</taxon>
    </lineage>
</organism>
<evidence type="ECO:0000256" key="1">
    <source>
        <dbReference type="SAM" id="Phobius"/>
    </source>
</evidence>
<keyword evidence="1" id="KW-1133">Transmembrane helix</keyword>
<accession>A0A073JVS5</accession>